<evidence type="ECO:0000313" key="4">
    <source>
        <dbReference type="Proteomes" id="UP000006039"/>
    </source>
</evidence>
<evidence type="ECO:0000313" key="2">
    <source>
        <dbReference type="EMBL" id="EJT82327.1"/>
    </source>
</evidence>
<dbReference type="HOGENOM" id="CLU_1796582_0_0_1"/>
<accession>J3NLZ6</accession>
<protein>
    <submittedName>
        <fullName evidence="2 3">Uncharacterized protein</fullName>
    </submittedName>
</protein>
<keyword evidence="1" id="KW-0472">Membrane</keyword>
<evidence type="ECO:0000256" key="1">
    <source>
        <dbReference type="SAM" id="Phobius"/>
    </source>
</evidence>
<keyword evidence="1" id="KW-0812">Transmembrane</keyword>
<dbReference type="VEuPathDB" id="FungiDB:GGTG_02301"/>
<feature type="transmembrane region" description="Helical" evidence="1">
    <location>
        <begin position="20"/>
        <end position="41"/>
    </location>
</feature>
<reference evidence="3" key="5">
    <citation type="submission" date="2018-04" db="UniProtKB">
        <authorList>
            <consortium name="EnsemblFungi"/>
        </authorList>
    </citation>
    <scope>IDENTIFICATION</scope>
    <source>
        <strain evidence="3">R3-111a-1</strain>
    </source>
</reference>
<dbReference type="Proteomes" id="UP000006039">
    <property type="component" value="Unassembled WGS sequence"/>
</dbReference>
<dbReference type="AlphaFoldDB" id="J3NLZ6"/>
<reference evidence="3" key="4">
    <citation type="journal article" date="2015" name="G3 (Bethesda)">
        <title>Genome sequences of three phytopathogenic species of the Magnaporthaceae family of fungi.</title>
        <authorList>
            <person name="Okagaki L.H."/>
            <person name="Nunes C.C."/>
            <person name="Sailsbery J."/>
            <person name="Clay B."/>
            <person name="Brown D."/>
            <person name="John T."/>
            <person name="Oh Y."/>
            <person name="Young N."/>
            <person name="Fitzgerald M."/>
            <person name="Haas B.J."/>
            <person name="Zeng Q."/>
            <person name="Young S."/>
            <person name="Adiconis X."/>
            <person name="Fan L."/>
            <person name="Levin J.Z."/>
            <person name="Mitchell T.K."/>
            <person name="Okubara P.A."/>
            <person name="Farman M.L."/>
            <person name="Kohn L.M."/>
            <person name="Birren B."/>
            <person name="Ma L.-J."/>
            <person name="Dean R.A."/>
        </authorList>
    </citation>
    <scope>NUCLEOTIDE SEQUENCE</scope>
    <source>
        <strain evidence="3">R3-111a-1</strain>
    </source>
</reference>
<dbReference type="RefSeq" id="XP_009218336.1">
    <property type="nucleotide sequence ID" value="XM_009220072.1"/>
</dbReference>
<reference evidence="4" key="1">
    <citation type="submission" date="2010-07" db="EMBL/GenBank/DDBJ databases">
        <title>The genome sequence of Gaeumannomyces graminis var. tritici strain R3-111a-1.</title>
        <authorList>
            <consortium name="The Broad Institute Genome Sequencing Platform"/>
            <person name="Ma L.-J."/>
            <person name="Dead R."/>
            <person name="Young S."/>
            <person name="Zeng Q."/>
            <person name="Koehrsen M."/>
            <person name="Alvarado L."/>
            <person name="Berlin A."/>
            <person name="Chapman S.B."/>
            <person name="Chen Z."/>
            <person name="Freedman E."/>
            <person name="Gellesch M."/>
            <person name="Goldberg J."/>
            <person name="Griggs A."/>
            <person name="Gujja S."/>
            <person name="Heilman E.R."/>
            <person name="Heiman D."/>
            <person name="Hepburn T."/>
            <person name="Howarth C."/>
            <person name="Jen D."/>
            <person name="Larson L."/>
            <person name="Mehta T."/>
            <person name="Neiman D."/>
            <person name="Pearson M."/>
            <person name="Roberts A."/>
            <person name="Saif S."/>
            <person name="Shea T."/>
            <person name="Shenoy N."/>
            <person name="Sisk P."/>
            <person name="Stolte C."/>
            <person name="Sykes S."/>
            <person name="Walk T."/>
            <person name="White J."/>
            <person name="Yandava C."/>
            <person name="Haas B."/>
            <person name="Nusbaum C."/>
            <person name="Birren B."/>
        </authorList>
    </citation>
    <scope>NUCLEOTIDE SEQUENCE [LARGE SCALE GENOMIC DNA]</scope>
    <source>
        <strain evidence="4">R3-111a-1</strain>
    </source>
</reference>
<name>J3NLZ6_GAET3</name>
<evidence type="ECO:0000313" key="3">
    <source>
        <dbReference type="EnsemblFungi" id="EJT82327"/>
    </source>
</evidence>
<dbReference type="EnsemblFungi" id="EJT82327">
    <property type="protein sequence ID" value="EJT82327"/>
    <property type="gene ID" value="GGTG_02301"/>
</dbReference>
<reference evidence="2" key="2">
    <citation type="submission" date="2010-07" db="EMBL/GenBank/DDBJ databases">
        <authorList>
            <consortium name="The Broad Institute Genome Sequencing Platform"/>
            <consortium name="Broad Institute Genome Sequencing Center for Infectious Disease"/>
            <person name="Ma L.-J."/>
            <person name="Dead R."/>
            <person name="Young S."/>
            <person name="Zeng Q."/>
            <person name="Koehrsen M."/>
            <person name="Alvarado L."/>
            <person name="Berlin A."/>
            <person name="Chapman S.B."/>
            <person name="Chen Z."/>
            <person name="Freedman E."/>
            <person name="Gellesch M."/>
            <person name="Goldberg J."/>
            <person name="Griggs A."/>
            <person name="Gujja S."/>
            <person name="Heilman E.R."/>
            <person name="Heiman D."/>
            <person name="Hepburn T."/>
            <person name="Howarth C."/>
            <person name="Jen D."/>
            <person name="Larson L."/>
            <person name="Mehta T."/>
            <person name="Neiman D."/>
            <person name="Pearson M."/>
            <person name="Roberts A."/>
            <person name="Saif S."/>
            <person name="Shea T."/>
            <person name="Shenoy N."/>
            <person name="Sisk P."/>
            <person name="Stolte C."/>
            <person name="Sykes S."/>
            <person name="Walk T."/>
            <person name="White J."/>
            <person name="Yandava C."/>
            <person name="Haas B."/>
            <person name="Nusbaum C."/>
            <person name="Birren B."/>
        </authorList>
    </citation>
    <scope>NUCLEOTIDE SEQUENCE</scope>
    <source>
        <strain evidence="2">R3-111a-1</strain>
    </source>
</reference>
<sequence length="144" mass="15464">MLQSLVINDPLGRPYNDTKALFRALLAALSLVSVFPGFEVVDSGTTRYYKLSSPWGAARPRGPASGAGDADRIVLPARDDYRVPKWRGTYVAAAFTPRSGTTRFAEDLAHTPSGAGGVSRPRPTLHRMMASAVKLKGVSFDIDA</sequence>
<reference evidence="2" key="3">
    <citation type="submission" date="2010-09" db="EMBL/GenBank/DDBJ databases">
        <title>Annotation of Gaeumannomyces graminis var. tritici R3-111a-1.</title>
        <authorList>
            <consortium name="The Broad Institute Genome Sequencing Platform"/>
            <person name="Ma L.-J."/>
            <person name="Dead R."/>
            <person name="Young S.K."/>
            <person name="Zeng Q."/>
            <person name="Gargeya S."/>
            <person name="Fitzgerald M."/>
            <person name="Haas B."/>
            <person name="Abouelleil A."/>
            <person name="Alvarado L."/>
            <person name="Arachchi H.M."/>
            <person name="Berlin A."/>
            <person name="Brown A."/>
            <person name="Chapman S.B."/>
            <person name="Chen Z."/>
            <person name="Dunbar C."/>
            <person name="Freedman E."/>
            <person name="Gearin G."/>
            <person name="Gellesch M."/>
            <person name="Goldberg J."/>
            <person name="Griggs A."/>
            <person name="Gujja S."/>
            <person name="Heiman D."/>
            <person name="Howarth C."/>
            <person name="Larson L."/>
            <person name="Lui A."/>
            <person name="MacDonald P.J.P."/>
            <person name="Mehta T."/>
            <person name="Montmayeur A."/>
            <person name="Murphy C."/>
            <person name="Neiman D."/>
            <person name="Pearson M."/>
            <person name="Priest M."/>
            <person name="Roberts A."/>
            <person name="Saif S."/>
            <person name="Shea T."/>
            <person name="Shenoy N."/>
            <person name="Sisk P."/>
            <person name="Stolte C."/>
            <person name="Sykes S."/>
            <person name="Yandava C."/>
            <person name="Wortman J."/>
            <person name="Nusbaum C."/>
            <person name="Birren B."/>
        </authorList>
    </citation>
    <scope>NUCLEOTIDE SEQUENCE</scope>
    <source>
        <strain evidence="2">R3-111a-1</strain>
    </source>
</reference>
<keyword evidence="4" id="KW-1185">Reference proteome</keyword>
<dbReference type="EMBL" id="GL385395">
    <property type="protein sequence ID" value="EJT82327.1"/>
    <property type="molecule type" value="Genomic_DNA"/>
</dbReference>
<gene>
    <name evidence="3" type="primary">20342759</name>
    <name evidence="2" type="ORF">GGTG_02301</name>
</gene>
<proteinExistence type="predicted"/>
<organism evidence="2">
    <name type="scientific">Gaeumannomyces tritici (strain R3-111a-1)</name>
    <name type="common">Wheat and barley take-all root rot fungus</name>
    <name type="synonym">Gaeumannomyces graminis var. tritici</name>
    <dbReference type="NCBI Taxonomy" id="644352"/>
    <lineage>
        <taxon>Eukaryota</taxon>
        <taxon>Fungi</taxon>
        <taxon>Dikarya</taxon>
        <taxon>Ascomycota</taxon>
        <taxon>Pezizomycotina</taxon>
        <taxon>Sordariomycetes</taxon>
        <taxon>Sordariomycetidae</taxon>
        <taxon>Magnaporthales</taxon>
        <taxon>Magnaporthaceae</taxon>
        <taxon>Gaeumannomyces</taxon>
    </lineage>
</organism>
<dbReference type="GeneID" id="20342759"/>
<keyword evidence="1" id="KW-1133">Transmembrane helix</keyword>